<organism evidence="1 2">
    <name type="scientific">Pseudomonas asgharzadehiana</name>
    <dbReference type="NCBI Taxonomy" id="2842349"/>
    <lineage>
        <taxon>Bacteria</taxon>
        <taxon>Pseudomonadati</taxon>
        <taxon>Pseudomonadota</taxon>
        <taxon>Gammaproteobacteria</taxon>
        <taxon>Pseudomonadales</taxon>
        <taxon>Pseudomonadaceae</taxon>
        <taxon>Pseudomonas</taxon>
    </lineage>
</organism>
<evidence type="ECO:0000313" key="1">
    <source>
        <dbReference type="EMBL" id="QXH69953.1"/>
    </source>
</evidence>
<name>A0ABX8P7J6_9PSED</name>
<dbReference type="EMBL" id="CP077079">
    <property type="protein sequence ID" value="QXH69953.1"/>
    <property type="molecule type" value="Genomic_DNA"/>
</dbReference>
<gene>
    <name evidence="1" type="ORF">KSS96_03160</name>
</gene>
<evidence type="ECO:0000313" key="2">
    <source>
        <dbReference type="Proteomes" id="UP000886848"/>
    </source>
</evidence>
<protein>
    <submittedName>
        <fullName evidence="1">Type II toxin-antitoxin system HigB family toxin</fullName>
    </submittedName>
</protein>
<accession>A0ABX8P7J6</accession>
<sequence length="101" mass="12153">MARCDKDSEKKIWEAKEKWPRSATALDQWYRLIRRNSPKDFASMKTMFPATDKVGKFHVFDIGGNKLRLIACVAYQVQRVYIKQLLDHRDYEKDKWKEKTR</sequence>
<proteinExistence type="predicted"/>
<reference evidence="1" key="1">
    <citation type="journal article" date="2021" name="Microorganisms">
        <title>The Ever-Expanding Pseudomonas Genus: Description of 43 New Species and Partition of the Pseudomonas putida Group.</title>
        <authorList>
            <person name="Girard L."/>
            <person name="Lood C."/>
            <person name="Hofte M."/>
            <person name="Vandamme P."/>
            <person name="Rokni-Zadeh H."/>
            <person name="van Noort V."/>
            <person name="Lavigne R."/>
            <person name="De Mot R."/>
        </authorList>
    </citation>
    <scope>NUCLEOTIDE SEQUENCE</scope>
    <source>
        <strain evidence="1">SWRI132</strain>
    </source>
</reference>
<dbReference type="RefSeq" id="WP_026067145.1">
    <property type="nucleotide sequence ID" value="NZ_CP077079.1"/>
</dbReference>
<dbReference type="InterPro" id="IPR018669">
    <property type="entry name" value="Toxin_HigB"/>
</dbReference>
<dbReference type="Proteomes" id="UP000886848">
    <property type="component" value="Chromosome"/>
</dbReference>
<dbReference type="Pfam" id="PF09907">
    <property type="entry name" value="HigB_toxin"/>
    <property type="match status" value="1"/>
</dbReference>
<keyword evidence="2" id="KW-1185">Reference proteome</keyword>